<dbReference type="Proteomes" id="UP001324634">
    <property type="component" value="Chromosome"/>
</dbReference>
<feature type="transmembrane region" description="Helical" evidence="2">
    <location>
        <begin position="35"/>
        <end position="55"/>
    </location>
</feature>
<proteinExistence type="predicted"/>
<accession>A0AAX4HKI2</accession>
<keyword evidence="2" id="KW-0812">Transmembrane</keyword>
<dbReference type="EMBL" id="CP139487">
    <property type="protein sequence ID" value="WPU63749.1"/>
    <property type="molecule type" value="Genomic_DNA"/>
</dbReference>
<protein>
    <submittedName>
        <fullName evidence="4">Uncharacterized protein</fullName>
    </submittedName>
</protein>
<reference evidence="4 5" key="1">
    <citation type="submission" date="2023-11" db="EMBL/GenBank/DDBJ databases">
        <title>Peredibacter starrii A3.12.</title>
        <authorList>
            <person name="Mitchell R.J."/>
        </authorList>
    </citation>
    <scope>NUCLEOTIDE SEQUENCE [LARGE SCALE GENOMIC DNA]</scope>
    <source>
        <strain evidence="4 5">A3.12</strain>
    </source>
</reference>
<evidence type="ECO:0000313" key="4">
    <source>
        <dbReference type="EMBL" id="WPU63749.1"/>
    </source>
</evidence>
<keyword evidence="5" id="KW-1185">Reference proteome</keyword>
<evidence type="ECO:0000256" key="1">
    <source>
        <dbReference type="SAM" id="MobiDB-lite"/>
    </source>
</evidence>
<sequence>MRKFLAVFLVVLMSSSLVGAQQARAEIPVKAKAFLTIAGYGAGAGALLGAASMAFGNSSRSIAQGASLGLYAGILFGTYILVSHHQKRYGSYDDNSSPYRDSSDIYGDDYQNSEGGSNTDEDDGRGGFFDRFQTMQQKFAQKKGGNIPPITLNLLQYNF</sequence>
<keyword evidence="2" id="KW-0472">Membrane</keyword>
<name>A0AAX4HKI2_9BACT</name>
<feature type="region of interest" description="Disordered" evidence="1">
    <location>
        <begin position="89"/>
        <end position="127"/>
    </location>
</feature>
<feature type="chain" id="PRO_5043904098" evidence="3">
    <location>
        <begin position="21"/>
        <end position="159"/>
    </location>
</feature>
<keyword evidence="2" id="KW-1133">Transmembrane helix</keyword>
<organism evidence="4 5">
    <name type="scientific">Peredibacter starrii</name>
    <dbReference type="NCBI Taxonomy" id="28202"/>
    <lineage>
        <taxon>Bacteria</taxon>
        <taxon>Pseudomonadati</taxon>
        <taxon>Bdellovibrionota</taxon>
        <taxon>Bacteriovoracia</taxon>
        <taxon>Bacteriovoracales</taxon>
        <taxon>Bacteriovoracaceae</taxon>
        <taxon>Peredibacter</taxon>
    </lineage>
</organism>
<evidence type="ECO:0000256" key="2">
    <source>
        <dbReference type="SAM" id="Phobius"/>
    </source>
</evidence>
<gene>
    <name evidence="4" type="ORF">SOO65_13725</name>
</gene>
<dbReference type="RefSeq" id="WP_321391062.1">
    <property type="nucleotide sequence ID" value="NZ_CP139487.1"/>
</dbReference>
<evidence type="ECO:0000256" key="3">
    <source>
        <dbReference type="SAM" id="SignalP"/>
    </source>
</evidence>
<feature type="transmembrane region" description="Helical" evidence="2">
    <location>
        <begin position="62"/>
        <end position="82"/>
    </location>
</feature>
<dbReference type="AlphaFoldDB" id="A0AAX4HKI2"/>
<dbReference type="KEGG" id="psti:SOO65_13725"/>
<keyword evidence="3" id="KW-0732">Signal</keyword>
<evidence type="ECO:0000313" key="5">
    <source>
        <dbReference type="Proteomes" id="UP001324634"/>
    </source>
</evidence>
<feature type="signal peptide" evidence="3">
    <location>
        <begin position="1"/>
        <end position="20"/>
    </location>
</feature>